<dbReference type="PANTHER" id="PTHR36792:SF5">
    <property type="entry name" value="SEL1 REPEAT PROTEIN"/>
    <property type="match status" value="1"/>
</dbReference>
<accession>A0A383V744</accession>
<protein>
    <submittedName>
        <fullName evidence="1">Uncharacterized protein</fullName>
    </submittedName>
</protein>
<dbReference type="Gene3D" id="1.25.40.10">
    <property type="entry name" value="Tetratricopeptide repeat domain"/>
    <property type="match status" value="1"/>
</dbReference>
<dbReference type="InterPro" id="IPR011990">
    <property type="entry name" value="TPR-like_helical_dom_sf"/>
</dbReference>
<dbReference type="PANTHER" id="PTHR36792">
    <property type="entry name" value="EXPRESSED PROTEIN"/>
    <property type="match status" value="1"/>
</dbReference>
<reference evidence="1 2" key="1">
    <citation type="submission" date="2016-10" db="EMBL/GenBank/DDBJ databases">
        <authorList>
            <person name="Cai Z."/>
        </authorList>
    </citation>
    <scope>NUCLEOTIDE SEQUENCE [LARGE SCALE GENOMIC DNA]</scope>
</reference>
<dbReference type="AlphaFoldDB" id="A0A383V744"/>
<evidence type="ECO:0000313" key="1">
    <source>
        <dbReference type="EMBL" id="SZX60750.1"/>
    </source>
</evidence>
<dbReference type="EMBL" id="FNXT01000098">
    <property type="protein sequence ID" value="SZX60750.1"/>
    <property type="molecule type" value="Genomic_DNA"/>
</dbReference>
<dbReference type="STRING" id="3088.A0A383V744"/>
<name>A0A383V744_TETOB</name>
<proteinExistence type="predicted"/>
<organism evidence="1 2">
    <name type="scientific">Tetradesmus obliquus</name>
    <name type="common">Green alga</name>
    <name type="synonym">Acutodesmus obliquus</name>
    <dbReference type="NCBI Taxonomy" id="3088"/>
    <lineage>
        <taxon>Eukaryota</taxon>
        <taxon>Viridiplantae</taxon>
        <taxon>Chlorophyta</taxon>
        <taxon>core chlorophytes</taxon>
        <taxon>Chlorophyceae</taxon>
        <taxon>CS clade</taxon>
        <taxon>Sphaeropleales</taxon>
        <taxon>Scenedesmaceae</taxon>
        <taxon>Tetradesmus</taxon>
    </lineage>
</organism>
<dbReference type="SUPFAM" id="SSF81901">
    <property type="entry name" value="HCP-like"/>
    <property type="match status" value="1"/>
</dbReference>
<keyword evidence="2" id="KW-1185">Reference proteome</keyword>
<sequence>MEFGGVQAAPAPWHLRSQPHAALQADQQFSSAPAAFKQQPLAAPQQQQQQQQLAGFHSAQAAQSQLAVGASELSASDSDSSDSAGPVRVPLKLVVADAVKRWFNETLSEARRGDVKQQALLAQMYAEGYGCKADPEQAQVWGERARLRGYSMSGVYDAY</sequence>
<evidence type="ECO:0000313" key="2">
    <source>
        <dbReference type="Proteomes" id="UP000256970"/>
    </source>
</evidence>
<gene>
    <name evidence="1" type="ORF">BQ4739_LOCUS1274</name>
</gene>
<dbReference type="Proteomes" id="UP000256970">
    <property type="component" value="Unassembled WGS sequence"/>
</dbReference>